<dbReference type="EMBL" id="JADDIV010000004">
    <property type="protein sequence ID" value="MBE7369199.1"/>
    <property type="molecule type" value="Genomic_DNA"/>
</dbReference>
<evidence type="ECO:0008006" key="3">
    <source>
        <dbReference type="Google" id="ProtNLM"/>
    </source>
</evidence>
<keyword evidence="2" id="KW-1185">Reference proteome</keyword>
<dbReference type="Gene3D" id="6.20.20.10">
    <property type="match status" value="1"/>
</dbReference>
<gene>
    <name evidence="1" type="ORF">IM787_16670</name>
</gene>
<dbReference type="Proteomes" id="UP000806285">
    <property type="component" value="Unassembled WGS sequence"/>
</dbReference>
<dbReference type="SUPFAM" id="SSF57938">
    <property type="entry name" value="DnaJ/Hsp40 cysteine-rich domain"/>
    <property type="match status" value="1"/>
</dbReference>
<proteinExistence type="predicted"/>
<comment type="caution">
    <text evidence="1">The sequence shown here is derived from an EMBL/GenBank/DDBJ whole genome shotgun (WGS) entry which is preliminary data.</text>
</comment>
<evidence type="ECO:0000313" key="2">
    <source>
        <dbReference type="Proteomes" id="UP000806285"/>
    </source>
</evidence>
<sequence>MSASTDDRTGVFNLRDLGGAPCPDCHGTGELRIDSENINEHFEVEKQTVITQCARCAGTGRVAAG</sequence>
<name>A0ABR9S816_9BURK</name>
<accession>A0ABR9S816</accession>
<evidence type="ECO:0000313" key="1">
    <source>
        <dbReference type="EMBL" id="MBE7369199.1"/>
    </source>
</evidence>
<dbReference type="InterPro" id="IPR036410">
    <property type="entry name" value="HSP_DnaJ_Cys-rich_dom_sf"/>
</dbReference>
<protein>
    <recommendedName>
        <fullName evidence="3">Molecular chaperone DnaJ</fullName>
    </recommendedName>
</protein>
<dbReference type="RefSeq" id="WP_193677796.1">
    <property type="nucleotide sequence ID" value="NZ_JADDIV010000004.1"/>
</dbReference>
<reference evidence="1 2" key="1">
    <citation type="submission" date="2020-10" db="EMBL/GenBank/DDBJ databases">
        <title>Ramlibacter sp. HM2 16S ribosomal RNA gene Genome sequencing and assembly.</title>
        <authorList>
            <person name="Kang M."/>
        </authorList>
    </citation>
    <scope>NUCLEOTIDE SEQUENCE [LARGE SCALE GENOMIC DNA]</scope>
    <source>
        <strain evidence="1 2">HM2</strain>
    </source>
</reference>
<organism evidence="1 2">
    <name type="scientific">Ramlibacter pallidus</name>
    <dbReference type="NCBI Taxonomy" id="2780087"/>
    <lineage>
        <taxon>Bacteria</taxon>
        <taxon>Pseudomonadati</taxon>
        <taxon>Pseudomonadota</taxon>
        <taxon>Betaproteobacteria</taxon>
        <taxon>Burkholderiales</taxon>
        <taxon>Comamonadaceae</taxon>
        <taxon>Ramlibacter</taxon>
    </lineage>
</organism>